<proteinExistence type="inferred from homology"/>
<dbReference type="PANTHER" id="PTHR31268:SF26">
    <property type="entry name" value="GALACTINOL--SUCROSE GALACTOSYLTRANSFERASE"/>
    <property type="match status" value="1"/>
</dbReference>
<dbReference type="InterPro" id="IPR008811">
    <property type="entry name" value="Glycosyl_hydrolases_36"/>
</dbReference>
<dbReference type="Pfam" id="PF05691">
    <property type="entry name" value="Raffinose_syn"/>
    <property type="match status" value="2"/>
</dbReference>
<organism evidence="5">
    <name type="scientific">Ananas comosus var. bracteatus</name>
    <name type="common">red pineapple</name>
    <dbReference type="NCBI Taxonomy" id="296719"/>
    <lineage>
        <taxon>Eukaryota</taxon>
        <taxon>Viridiplantae</taxon>
        <taxon>Streptophyta</taxon>
        <taxon>Embryophyta</taxon>
        <taxon>Tracheophyta</taxon>
        <taxon>Spermatophyta</taxon>
        <taxon>Magnoliopsida</taxon>
        <taxon>Liliopsida</taxon>
        <taxon>Poales</taxon>
        <taxon>Bromeliaceae</taxon>
        <taxon>Bromelioideae</taxon>
        <taxon>Ananas</taxon>
    </lineage>
</organism>
<dbReference type="Gene3D" id="3.20.20.70">
    <property type="entry name" value="Aldolase class I"/>
    <property type="match status" value="1"/>
</dbReference>
<protein>
    <recommendedName>
        <fullName evidence="2">galactinol--sucrose galactosyltransferase</fullName>
        <ecNumber evidence="2">2.4.1.82</ecNumber>
    </recommendedName>
</protein>
<evidence type="ECO:0000256" key="1">
    <source>
        <dbReference type="ARBA" id="ARBA00007240"/>
    </source>
</evidence>
<dbReference type="GO" id="GO:0047274">
    <property type="term" value="F:galactinol-sucrose galactosyltransferase activity"/>
    <property type="evidence" value="ECO:0007669"/>
    <property type="project" value="UniProtKB-EC"/>
</dbReference>
<dbReference type="InterPro" id="IPR013785">
    <property type="entry name" value="Aldolase_TIM"/>
</dbReference>
<name>A0A6V7Q8J5_ANACO</name>
<dbReference type="AlphaFoldDB" id="A0A6V7Q8J5"/>
<accession>A0A6V7Q8J5</accession>
<dbReference type="InterPro" id="IPR017853">
    <property type="entry name" value="GH"/>
</dbReference>
<dbReference type="PANTHER" id="PTHR31268">
    <property type="match status" value="1"/>
</dbReference>
<comment type="catalytic activity">
    <reaction evidence="4">
        <text>alpha-D-galactosyl-(1-&gt;3)-1D-myo-inositol + sucrose = raffinose + myo-inositol</text>
        <dbReference type="Rhea" id="RHEA:20161"/>
        <dbReference type="ChEBI" id="CHEBI:16634"/>
        <dbReference type="ChEBI" id="CHEBI:17268"/>
        <dbReference type="ChEBI" id="CHEBI:17505"/>
        <dbReference type="ChEBI" id="CHEBI:17992"/>
        <dbReference type="EC" id="2.4.1.82"/>
    </reaction>
</comment>
<dbReference type="SUPFAM" id="SSF51445">
    <property type="entry name" value="(Trans)glycosidases"/>
    <property type="match status" value="1"/>
</dbReference>
<reference evidence="5" key="1">
    <citation type="submission" date="2020-07" db="EMBL/GenBank/DDBJ databases">
        <authorList>
            <person name="Lin J."/>
        </authorList>
    </citation>
    <scope>NUCLEOTIDE SEQUENCE</scope>
</reference>
<sequence length="860" mass="95250">MILLSPPLSLRPNPISSSSLSPLPLSLLINGAPKSHCRARGSRFTVCLATKPLIKDRVLRVNGREALSGVPENVTLSHITTAAARSEGSDSASASASASFLGAVADREDCRHVFKIGVLRFRIFWMIPRFGNSASDIPQETQMLLLEIKEDKSVSNEVDGNSEDPITYILLLPVLDGLFRSSLQGNSSDELEFCIESGSLPRSSTRKLREQSFDLMKESMKILEKHKGTFTVREHKKASTRFSSSGIDAFSGSYYEIVQFSFLLKQKPAMLDWFGWCTWDAFYFDVNPRGIMDGLKSLCEGGTPPRFLIIDDGWQDTENEFQKEGEPSAEGSQYGARLVSVRENSKFRNISLGPDEEFRSLKDFITGIKKTFGLNICEDYECRAMSAGIMPVSNRHSHGHCAVVCFDYCTRGPQEVCLCMARINGILGGVHWEAPETKKYNSKLVYPIQSPGNLAHLRDLTMDCMEKYGIGMINPDTVFEFYNDYHSYLVSQNVDGVKVDVQNVLETLGSGYGGRVSLTSQFHDALEKSISKNFQDNSIICCMGHNTDSVYSLKVSAITRVSDDYMPRNQASQTLHIAAVAFNSIFLGEVVIPDWDMFYSQHYAAEFHAAARSLGGCGIYISDKPNHHDFELLKKLVLPDGSILRAKYPGRPTRDCLFTDPVMDGKSLLKIWNLNACNGILGIFNCQGAGTWPCLDSSLSNPNSEATTLSAKVRSDDIEYLEEVAANNNWTGDCAVYSFNAGSLTRFPKNKSWSVTLKVLQCVVFTVSPIKAYSQNIQFAPIGLLKMYNSGGAVKAVHFTDDCLVVEGRGCGLFGAYSSREPKSCGLNSEDKDFEFNNGNNLLTLMIPSGVDSWEIEIYF</sequence>
<dbReference type="EC" id="2.4.1.82" evidence="2"/>
<gene>
    <name evidence="5" type="ORF">CB5_LOCUS22561</name>
</gene>
<keyword evidence="3" id="KW-0119">Carbohydrate metabolism</keyword>
<evidence type="ECO:0000256" key="2">
    <source>
        <dbReference type="ARBA" id="ARBA00012708"/>
    </source>
</evidence>
<evidence type="ECO:0000313" key="5">
    <source>
        <dbReference type="EMBL" id="CAD1839350.1"/>
    </source>
</evidence>
<evidence type="ECO:0000256" key="4">
    <source>
        <dbReference type="ARBA" id="ARBA00049426"/>
    </source>
</evidence>
<evidence type="ECO:0000256" key="3">
    <source>
        <dbReference type="ARBA" id="ARBA00023277"/>
    </source>
</evidence>
<dbReference type="EMBL" id="LR862134">
    <property type="protein sequence ID" value="CAD1839350.1"/>
    <property type="molecule type" value="Genomic_DNA"/>
</dbReference>
<comment type="similarity">
    <text evidence="1">Belongs to the glycosyl hydrolases 36 family.</text>
</comment>